<keyword evidence="5" id="KW-1185">Reference proteome</keyword>
<dbReference type="Gene3D" id="1.25.10.10">
    <property type="entry name" value="Leucine-rich Repeat Variant"/>
    <property type="match status" value="1"/>
</dbReference>
<dbReference type="EMBL" id="CP000360">
    <property type="protein sequence ID" value="ABF43526.1"/>
    <property type="molecule type" value="Genomic_DNA"/>
</dbReference>
<dbReference type="Gene3D" id="1.10.10.1320">
    <property type="entry name" value="Anti-sigma factor, zinc-finger domain"/>
    <property type="match status" value="1"/>
</dbReference>
<evidence type="ECO:0000259" key="3">
    <source>
        <dbReference type="Pfam" id="PF13490"/>
    </source>
</evidence>
<dbReference type="Pfam" id="PF13646">
    <property type="entry name" value="HEAT_2"/>
    <property type="match status" value="1"/>
</dbReference>
<reference evidence="4 5" key="1">
    <citation type="journal article" date="2009" name="Appl. Environ. Microbiol.">
        <title>Three genomes from the phylum Acidobacteria provide insight into the lifestyles of these microorganisms in soils.</title>
        <authorList>
            <person name="Ward N.L."/>
            <person name="Challacombe J.F."/>
            <person name="Janssen P.H."/>
            <person name="Henrissat B."/>
            <person name="Coutinho P.M."/>
            <person name="Wu M."/>
            <person name="Xie G."/>
            <person name="Haft D.H."/>
            <person name="Sait M."/>
            <person name="Badger J."/>
            <person name="Barabote R.D."/>
            <person name="Bradley B."/>
            <person name="Brettin T.S."/>
            <person name="Brinkac L.M."/>
            <person name="Bruce D."/>
            <person name="Creasy T."/>
            <person name="Daugherty S.C."/>
            <person name="Davidsen T.M."/>
            <person name="DeBoy R.T."/>
            <person name="Detter J.C."/>
            <person name="Dodson R.J."/>
            <person name="Durkin A.S."/>
            <person name="Ganapathy A."/>
            <person name="Gwinn-Giglio M."/>
            <person name="Han C.S."/>
            <person name="Khouri H."/>
            <person name="Kiss H."/>
            <person name="Kothari S.P."/>
            <person name="Madupu R."/>
            <person name="Nelson K.E."/>
            <person name="Nelson W.C."/>
            <person name="Paulsen I."/>
            <person name="Penn K."/>
            <person name="Ren Q."/>
            <person name="Rosovitz M.J."/>
            <person name="Selengut J.D."/>
            <person name="Shrivastava S."/>
            <person name="Sullivan S.A."/>
            <person name="Tapia R."/>
            <person name="Thompson L.S."/>
            <person name="Watkins K.L."/>
            <person name="Yang Q."/>
            <person name="Yu C."/>
            <person name="Zafar N."/>
            <person name="Zhou L."/>
            <person name="Kuske C.R."/>
        </authorList>
    </citation>
    <scope>NUCLEOTIDE SEQUENCE [LARGE SCALE GENOMIC DNA]</scope>
    <source>
        <strain evidence="4 5">Ellin345</strain>
    </source>
</reference>
<dbReference type="InterPro" id="IPR011989">
    <property type="entry name" value="ARM-like"/>
</dbReference>
<protein>
    <recommendedName>
        <fullName evidence="3">Putative zinc-finger domain-containing protein</fullName>
    </recommendedName>
</protein>
<dbReference type="InterPro" id="IPR041916">
    <property type="entry name" value="Anti_sigma_zinc_sf"/>
</dbReference>
<sequence>MNCDWVQQNVTLYLYNELGDDARHEVEAHLMRCNACTVELESAKNFQELMLELPAPEVTPNLLASSRMKLQESLEQAEQLRGWRRFILDPMALLHRMRVAPALAAAIFIFGFGGGLATMYSLHPNSAVPIIGRGEIHDMAKASIGPVRSIEVQPNSDQVTINYDRVLPERVQGSANDQRIQDLLAYAARNNDNSGVRLDSVGVLAKKGDDPAARETLTYSLRYDSNPGVRLKALEALQPYVGDDVRVRNAVLEALLNDSNPGVRSGAIHLLEPVKSDTSVRAALEQLSKEDPNDYIRSESKRMLQAAPELD</sequence>
<dbReference type="SUPFAM" id="SSF48371">
    <property type="entry name" value="ARM repeat"/>
    <property type="match status" value="1"/>
</dbReference>
<evidence type="ECO:0000313" key="5">
    <source>
        <dbReference type="Proteomes" id="UP000002432"/>
    </source>
</evidence>
<dbReference type="Proteomes" id="UP000002432">
    <property type="component" value="Chromosome"/>
</dbReference>
<dbReference type="KEGG" id="aba:Acid345_4526"/>
<dbReference type="OrthoDB" id="113002at2"/>
<dbReference type="InterPro" id="IPR027383">
    <property type="entry name" value="Znf_put"/>
</dbReference>
<feature type="region of interest" description="Disordered" evidence="1">
    <location>
        <begin position="291"/>
        <end position="311"/>
    </location>
</feature>
<dbReference type="eggNOG" id="COG1413">
    <property type="taxonomic scope" value="Bacteria"/>
</dbReference>
<feature type="transmembrane region" description="Helical" evidence="2">
    <location>
        <begin position="99"/>
        <end position="122"/>
    </location>
</feature>
<dbReference type="EnsemblBacteria" id="ABF43526">
    <property type="protein sequence ID" value="ABF43526"/>
    <property type="gene ID" value="Acid345_4526"/>
</dbReference>
<name>Q1IHX4_KORVE</name>
<organism evidence="4 5">
    <name type="scientific">Koribacter versatilis (strain Ellin345)</name>
    <dbReference type="NCBI Taxonomy" id="204669"/>
    <lineage>
        <taxon>Bacteria</taxon>
        <taxon>Pseudomonadati</taxon>
        <taxon>Acidobacteriota</taxon>
        <taxon>Terriglobia</taxon>
        <taxon>Terriglobales</taxon>
        <taxon>Candidatus Korobacteraceae</taxon>
        <taxon>Candidatus Korobacter</taxon>
    </lineage>
</organism>
<feature type="compositionally biased region" description="Basic and acidic residues" evidence="1">
    <location>
        <begin position="291"/>
        <end position="302"/>
    </location>
</feature>
<keyword evidence="2" id="KW-0472">Membrane</keyword>
<feature type="domain" description="Putative zinc-finger" evidence="3">
    <location>
        <begin position="3"/>
        <end position="36"/>
    </location>
</feature>
<evidence type="ECO:0000256" key="2">
    <source>
        <dbReference type="SAM" id="Phobius"/>
    </source>
</evidence>
<dbReference type="AlphaFoldDB" id="Q1IHX4"/>
<dbReference type="eggNOG" id="COG5662">
    <property type="taxonomic scope" value="Bacteria"/>
</dbReference>
<gene>
    <name evidence="4" type="ordered locus">Acid345_4526</name>
</gene>
<dbReference type="RefSeq" id="WP_011525323.1">
    <property type="nucleotide sequence ID" value="NC_008009.1"/>
</dbReference>
<evidence type="ECO:0000256" key="1">
    <source>
        <dbReference type="SAM" id="MobiDB-lite"/>
    </source>
</evidence>
<dbReference type="HOGENOM" id="CLU_893652_0_0_0"/>
<keyword evidence="2" id="KW-1133">Transmembrane helix</keyword>
<keyword evidence="2" id="KW-0812">Transmembrane</keyword>
<dbReference type="STRING" id="204669.Acid345_4526"/>
<dbReference type="InterPro" id="IPR016024">
    <property type="entry name" value="ARM-type_fold"/>
</dbReference>
<accession>Q1IHX4</accession>
<proteinExistence type="predicted"/>
<dbReference type="Pfam" id="PF13490">
    <property type="entry name" value="zf-HC2"/>
    <property type="match status" value="1"/>
</dbReference>
<evidence type="ECO:0000313" key="4">
    <source>
        <dbReference type="EMBL" id="ABF43526.1"/>
    </source>
</evidence>